<gene>
    <name evidence="1" type="ORF">COT42_04175</name>
</gene>
<dbReference type="Proteomes" id="UP000231343">
    <property type="component" value="Unassembled WGS sequence"/>
</dbReference>
<dbReference type="AlphaFoldDB" id="A0A2H0XY49"/>
<organism evidence="1 2">
    <name type="scientific">Candidatus Saganbacteria bacterium CG08_land_8_20_14_0_20_45_16</name>
    <dbReference type="NCBI Taxonomy" id="2014293"/>
    <lineage>
        <taxon>Bacteria</taxon>
        <taxon>Bacillati</taxon>
        <taxon>Saganbacteria</taxon>
    </lineage>
</organism>
<evidence type="ECO:0000313" key="1">
    <source>
        <dbReference type="EMBL" id="PIS29847.1"/>
    </source>
</evidence>
<reference evidence="1 2" key="1">
    <citation type="submission" date="2017-09" db="EMBL/GenBank/DDBJ databases">
        <title>Depth-based differentiation of microbial function through sediment-hosted aquifers and enrichment of novel symbionts in the deep terrestrial subsurface.</title>
        <authorList>
            <person name="Probst A.J."/>
            <person name="Ladd B."/>
            <person name="Jarett J.K."/>
            <person name="Geller-Mcgrath D.E."/>
            <person name="Sieber C.M."/>
            <person name="Emerson J.B."/>
            <person name="Anantharaman K."/>
            <person name="Thomas B.C."/>
            <person name="Malmstrom R."/>
            <person name="Stieglmeier M."/>
            <person name="Klingl A."/>
            <person name="Woyke T."/>
            <person name="Ryan C.M."/>
            <person name="Banfield J.F."/>
        </authorList>
    </citation>
    <scope>NUCLEOTIDE SEQUENCE [LARGE SCALE GENOMIC DNA]</scope>
    <source>
        <strain evidence="1">CG08_land_8_20_14_0_20_45_16</strain>
    </source>
</reference>
<name>A0A2H0XY49_UNCSA</name>
<dbReference type="EMBL" id="PEYM01000070">
    <property type="protein sequence ID" value="PIS29847.1"/>
    <property type="molecule type" value="Genomic_DNA"/>
</dbReference>
<comment type="caution">
    <text evidence="1">The sequence shown here is derived from an EMBL/GenBank/DDBJ whole genome shotgun (WGS) entry which is preliminary data.</text>
</comment>
<evidence type="ECO:0000313" key="2">
    <source>
        <dbReference type="Proteomes" id="UP000231343"/>
    </source>
</evidence>
<sequence length="121" mass="13730">MKNQSIEGLRVRRSWVKTKALERGIEKLRADLTEAIIRSKQGLNYQGDLAAIGIDFGQRTLRVAVLRRAIKQGLLNEIVLRPNDPWEENRVLKVVIGKLGRRSSVLWTIGGPTLQTLLDFK</sequence>
<protein>
    <submittedName>
        <fullName evidence="1">Uncharacterized protein</fullName>
    </submittedName>
</protein>
<accession>A0A2H0XY49</accession>
<proteinExistence type="predicted"/>